<name>A0A067CTD2_SAPPC</name>
<dbReference type="InterPro" id="IPR036770">
    <property type="entry name" value="Ankyrin_rpt-contain_sf"/>
</dbReference>
<dbReference type="SUPFAM" id="SSF48403">
    <property type="entry name" value="Ankyrin repeat"/>
    <property type="match status" value="1"/>
</dbReference>
<evidence type="ECO:0000256" key="2">
    <source>
        <dbReference type="ARBA" id="ARBA00023043"/>
    </source>
</evidence>
<dbReference type="Proteomes" id="UP000030745">
    <property type="component" value="Unassembled WGS sequence"/>
</dbReference>
<organism evidence="5 6">
    <name type="scientific">Saprolegnia parasitica (strain CBS 223.65)</name>
    <dbReference type="NCBI Taxonomy" id="695850"/>
    <lineage>
        <taxon>Eukaryota</taxon>
        <taxon>Sar</taxon>
        <taxon>Stramenopiles</taxon>
        <taxon>Oomycota</taxon>
        <taxon>Saprolegniomycetes</taxon>
        <taxon>Saprolegniales</taxon>
        <taxon>Saprolegniaceae</taxon>
        <taxon>Saprolegnia</taxon>
    </lineage>
</organism>
<evidence type="ECO:0000313" key="6">
    <source>
        <dbReference type="Proteomes" id="UP000030745"/>
    </source>
</evidence>
<dbReference type="KEGG" id="spar:SPRG_22066"/>
<evidence type="ECO:0000256" key="3">
    <source>
        <dbReference type="PROSITE-ProRule" id="PRU00023"/>
    </source>
</evidence>
<dbReference type="EMBL" id="KK583191">
    <property type="protein sequence ID" value="KDO33969.1"/>
    <property type="molecule type" value="Genomic_DNA"/>
</dbReference>
<sequence>MSVVETTVRRATAFVAEPVVAEAPLNADGLLTVREAAVDQSLLAQSSTERTAAALALRLVQTSASQAVATRAIASLVAVERQAVIARNVQRAASASVEAMCASVRGKHARRLQGWYRYWRSLRHLRRIAGRLVRQSAVAGGFVHCRGMAPASTTALTGHRYVVCLSVAGLDAIAIHAETVRVLAALTLQVECSWQVAQAVTASALVSSAKQATARVRLQAAWRRYRRRRRRSHLRVCVVSWTTTGLSAVYTSRTATARRLAALRQRHATRVLARAWRRHRVRRIYRLECACASTLQRWLRPRLHRRRCQRRLQRFARRFVQKKIWSSATLLAGDTTTYFALWLYRGSAWVSCVLHQKRGLLELNTPTSNYLRRVQRDHDLAALDITNHLLVRETPRGVLLALPPTFNLQAQLQRSQSLSVLNQGKVKPPARSVLATAVTLSVDDTLQSLLDGRDVNERNALGETPLHLVLTPPRGFDDNDARDAMLTFLLEQAADVDARDYDGVTPLMRAAEAGDIRGITRLLDAGAAIRAVDNKGYNALHRACAKNQVATVEFLAGRPALTTASYDGMFPLHMAALLGHASVAVALQNTTSIDASLLRSCKADLNAGDARGDTPLHWTAIAGNQKLLQHLLNLGCDTSLHNTDWHTALDEATAAGQRGCAELLRRAAPSTRGPQAASTSYIRLHELMAESTDIHSMYLRYDEPFARDKDVPHDGPTDEVDVTKDVVDDAGCLAPSVSVEDELPPEAAEPRSPTLVTLPPEMHDGAAMSTNDASRDDPTSGGKATDDSEPGVSGPCEYAADEILSSTASAPDDVPTPCAMEEDALSVEISHLDPDANDVLLEQEAAEPLVMAQDNTEYDIRIEPNAAPLLEETYYEKGTTDDGASEDAIYDPACDPTSLATTNSTPYDASQYIVYDTSEYAVDSTFQDTAYDASQYAGYEASQYAGYEPSQYTGYDASQYTGYDGSQYTGYDASQYTGYDASVYDPSQYTGYDASQYAGYDYSQPTEPTVYETSQGTAYDHSQPAGYDTSTYGYYESNATDVRPTGDASTDEAGSMTQPERDDRTYEMDAVSDAYEICIGDESPETEMERDTDDDDDYGTAFPAVEDSLFDDKPHLSTAMEPDKEASPRIQ</sequence>
<dbReference type="PROSITE" id="PS50088">
    <property type="entry name" value="ANK_REPEAT"/>
    <property type="match status" value="2"/>
</dbReference>
<proteinExistence type="predicted"/>
<dbReference type="GO" id="GO:0085020">
    <property type="term" value="P:protein K6-linked ubiquitination"/>
    <property type="evidence" value="ECO:0007669"/>
    <property type="project" value="TreeGrafter"/>
</dbReference>
<feature type="repeat" description="ANK" evidence="3">
    <location>
        <begin position="611"/>
        <end position="643"/>
    </location>
</feature>
<dbReference type="Gene3D" id="1.25.40.20">
    <property type="entry name" value="Ankyrin repeat-containing domain"/>
    <property type="match status" value="2"/>
</dbReference>
<gene>
    <name evidence="5" type="ORF">SPRG_22066</name>
</gene>
<feature type="region of interest" description="Disordered" evidence="4">
    <location>
        <begin position="1080"/>
        <end position="1131"/>
    </location>
</feature>
<evidence type="ECO:0000313" key="5">
    <source>
        <dbReference type="EMBL" id="KDO33969.1"/>
    </source>
</evidence>
<protein>
    <submittedName>
        <fullName evidence="5">Uncharacterized protein</fullName>
    </submittedName>
</protein>
<dbReference type="PANTHER" id="PTHR24171">
    <property type="entry name" value="ANKYRIN REPEAT DOMAIN-CONTAINING PROTEIN 39-RELATED"/>
    <property type="match status" value="1"/>
</dbReference>
<accession>A0A067CTD2</accession>
<dbReference type="VEuPathDB" id="FungiDB:SPRG_22066"/>
<dbReference type="Pfam" id="PF12796">
    <property type="entry name" value="Ank_2"/>
    <property type="match status" value="2"/>
</dbReference>
<dbReference type="InterPro" id="IPR002110">
    <property type="entry name" value="Ankyrin_rpt"/>
</dbReference>
<evidence type="ECO:0000256" key="4">
    <source>
        <dbReference type="SAM" id="MobiDB-lite"/>
    </source>
</evidence>
<keyword evidence="1" id="KW-0677">Repeat</keyword>
<dbReference type="PROSITE" id="PS50297">
    <property type="entry name" value="ANK_REP_REGION"/>
    <property type="match status" value="2"/>
</dbReference>
<dbReference type="GeneID" id="24142449"/>
<keyword evidence="6" id="KW-1185">Reference proteome</keyword>
<evidence type="ECO:0000256" key="1">
    <source>
        <dbReference type="ARBA" id="ARBA00022737"/>
    </source>
</evidence>
<dbReference type="OrthoDB" id="73541at2759"/>
<feature type="region of interest" description="Disordered" evidence="4">
    <location>
        <begin position="735"/>
        <end position="796"/>
    </location>
</feature>
<feature type="repeat" description="ANK" evidence="3">
    <location>
        <begin position="502"/>
        <end position="534"/>
    </location>
</feature>
<keyword evidence="2 3" id="KW-0040">ANK repeat</keyword>
<dbReference type="RefSeq" id="XP_012195330.1">
    <property type="nucleotide sequence ID" value="XM_012339940.1"/>
</dbReference>
<dbReference type="AlphaFoldDB" id="A0A067CTD2"/>
<dbReference type="SUPFAM" id="SSF69349">
    <property type="entry name" value="Phage fibre proteins"/>
    <property type="match status" value="1"/>
</dbReference>
<reference evidence="5 6" key="1">
    <citation type="journal article" date="2013" name="PLoS Genet.">
        <title>Distinctive expansion of potential virulence genes in the genome of the oomycete fish pathogen Saprolegnia parasitica.</title>
        <authorList>
            <person name="Jiang R.H."/>
            <person name="de Bruijn I."/>
            <person name="Haas B.J."/>
            <person name="Belmonte R."/>
            <person name="Lobach L."/>
            <person name="Christie J."/>
            <person name="van den Ackerveken G."/>
            <person name="Bottin A."/>
            <person name="Bulone V."/>
            <person name="Diaz-Moreno S.M."/>
            <person name="Dumas B."/>
            <person name="Fan L."/>
            <person name="Gaulin E."/>
            <person name="Govers F."/>
            <person name="Grenville-Briggs L.J."/>
            <person name="Horner N.R."/>
            <person name="Levin J.Z."/>
            <person name="Mammella M."/>
            <person name="Meijer H.J."/>
            <person name="Morris P."/>
            <person name="Nusbaum C."/>
            <person name="Oome S."/>
            <person name="Phillips A.J."/>
            <person name="van Rooyen D."/>
            <person name="Rzeszutek E."/>
            <person name="Saraiva M."/>
            <person name="Secombes C.J."/>
            <person name="Seidl M.F."/>
            <person name="Snel B."/>
            <person name="Stassen J.H."/>
            <person name="Sykes S."/>
            <person name="Tripathy S."/>
            <person name="van den Berg H."/>
            <person name="Vega-Arreguin J.C."/>
            <person name="Wawra S."/>
            <person name="Young S.K."/>
            <person name="Zeng Q."/>
            <person name="Dieguez-Uribeondo J."/>
            <person name="Russ C."/>
            <person name="Tyler B.M."/>
            <person name="van West P."/>
        </authorList>
    </citation>
    <scope>NUCLEOTIDE SEQUENCE [LARGE SCALE GENOMIC DNA]</scope>
    <source>
        <strain evidence="5 6">CBS 223.65</strain>
    </source>
</reference>
<feature type="compositionally biased region" description="Acidic residues" evidence="4">
    <location>
        <begin position="1082"/>
        <end position="1098"/>
    </location>
</feature>
<dbReference type="STRING" id="695850.A0A067CTD2"/>
<dbReference type="SMART" id="SM00248">
    <property type="entry name" value="ANK"/>
    <property type="match status" value="6"/>
</dbReference>
<dbReference type="PANTHER" id="PTHR24171:SF8">
    <property type="entry name" value="BRCA1-ASSOCIATED RING DOMAIN PROTEIN 1"/>
    <property type="match status" value="1"/>
</dbReference>
<feature type="region of interest" description="Disordered" evidence="4">
    <location>
        <begin position="1039"/>
        <end position="1064"/>
    </location>
</feature>
<feature type="compositionally biased region" description="Basic and acidic residues" evidence="4">
    <location>
        <begin position="1110"/>
        <end position="1131"/>
    </location>
</feature>
<dbReference type="GO" id="GO:0004842">
    <property type="term" value="F:ubiquitin-protein transferase activity"/>
    <property type="evidence" value="ECO:0007669"/>
    <property type="project" value="TreeGrafter"/>
</dbReference>